<dbReference type="HOGENOM" id="CLU_3353937_0_0_2"/>
<keyword evidence="1" id="KW-0472">Membrane</keyword>
<gene>
    <name evidence="2" type="ORF">NVIE_0740</name>
</gene>
<dbReference type="STRING" id="926571.NVIE_0740"/>
<feature type="transmembrane region" description="Helical" evidence="1">
    <location>
        <begin position="7"/>
        <end position="26"/>
    </location>
</feature>
<proteinExistence type="predicted"/>
<evidence type="ECO:0000313" key="2">
    <source>
        <dbReference type="EMBL" id="AIC14936.1"/>
    </source>
</evidence>
<dbReference type="EMBL" id="CP007536">
    <property type="protein sequence ID" value="AIC14936.1"/>
    <property type="molecule type" value="Genomic_DNA"/>
</dbReference>
<dbReference type="Proteomes" id="UP000027093">
    <property type="component" value="Chromosome"/>
</dbReference>
<keyword evidence="1" id="KW-1133">Transmembrane helix</keyword>
<sequence length="36" mass="4177">MKIQARLYMLFGNSISLRYIISILALNASSFPIFRQ</sequence>
<keyword evidence="3" id="KW-1185">Reference proteome</keyword>
<reference evidence="2 3" key="1">
    <citation type="journal article" date="2014" name="Int. J. Syst. Evol. Microbiol.">
        <title>Nitrososphaera viennensis gen. nov., sp. nov., an aerobic and mesophilic, ammonia-oxidizing archaeon from soil and a member of the archaeal phylum Thaumarchaeota.</title>
        <authorList>
            <person name="Stieglmeier M."/>
            <person name="Klingl A."/>
            <person name="Alves R.J."/>
            <person name="Rittmann S.K."/>
            <person name="Melcher M."/>
            <person name="Leisch N."/>
            <person name="Schleper C."/>
        </authorList>
    </citation>
    <scope>NUCLEOTIDE SEQUENCE [LARGE SCALE GENOMIC DNA]</scope>
    <source>
        <strain evidence="2">EN76</strain>
    </source>
</reference>
<dbReference type="AlphaFoldDB" id="A0A060HN15"/>
<evidence type="ECO:0000313" key="3">
    <source>
        <dbReference type="Proteomes" id="UP000027093"/>
    </source>
</evidence>
<keyword evidence="1" id="KW-0812">Transmembrane</keyword>
<accession>A0A060HN15</accession>
<dbReference type="KEGG" id="nvn:NVIE_0740"/>
<protein>
    <submittedName>
        <fullName evidence="2">Uncharacterized protein</fullName>
    </submittedName>
</protein>
<organism evidence="2 3">
    <name type="scientific">Nitrososphaera viennensis EN76</name>
    <dbReference type="NCBI Taxonomy" id="926571"/>
    <lineage>
        <taxon>Archaea</taxon>
        <taxon>Nitrososphaerota</taxon>
        <taxon>Nitrososphaeria</taxon>
        <taxon>Nitrososphaerales</taxon>
        <taxon>Nitrososphaeraceae</taxon>
        <taxon>Nitrososphaera</taxon>
    </lineage>
</organism>
<name>A0A060HN15_9ARCH</name>
<evidence type="ECO:0000256" key="1">
    <source>
        <dbReference type="SAM" id="Phobius"/>
    </source>
</evidence>